<dbReference type="EMBL" id="FOCG01000002">
    <property type="protein sequence ID" value="SEN01480.1"/>
    <property type="molecule type" value="Genomic_DNA"/>
</dbReference>
<evidence type="ECO:0000313" key="1">
    <source>
        <dbReference type="EMBL" id="SEN01480.1"/>
    </source>
</evidence>
<name>A0A1H8D2G1_9FIRM</name>
<gene>
    <name evidence="1" type="ORF">SAMN05216180_2475</name>
</gene>
<sequence length="364" mass="40881">MNSKLGIVFTVFAVLLSSCSIHQQIKRNQPQAGNPEPEIKQTVLNITDSVMLKDFELLDGIYLDETDENLNLLQRKGNKTSAVSVFNLAQNKTLYHDAYDAYIEKIKPTHSGILLFYDKGITKLDKTLKEEYRIKLPETVKSVHDVDLSADEKQIIYIDKAQQNIYRDTHPLTQPTLVMSAESTKGAGSFFDISFLGNDLIYFSYQTEQLPFGAGICNTKGESIWNKQLNNTMPKLAGNQLLLYQSMEYINDNKLYIYDLNSPQNSPKIVITNDKAETVSTTISSNGKFLLTACTDENGENVTLRVYNQNSEIIHSITISNNVTSGVVNLMGTDTYYAICNSGKTAYILLDDEESRKLLQITFG</sequence>
<proteinExistence type="predicted"/>
<dbReference type="AlphaFoldDB" id="A0A1H8D2G1"/>
<organism evidence="1 2">
    <name type="scientific">Hydrogenoanaerobacterium saccharovorans</name>
    <dbReference type="NCBI Taxonomy" id="474960"/>
    <lineage>
        <taxon>Bacteria</taxon>
        <taxon>Bacillati</taxon>
        <taxon>Bacillota</taxon>
        <taxon>Clostridia</taxon>
        <taxon>Eubacteriales</taxon>
        <taxon>Oscillospiraceae</taxon>
        <taxon>Hydrogenoanaerobacterium</taxon>
    </lineage>
</organism>
<protein>
    <recommendedName>
        <fullName evidence="3">TolB protein</fullName>
    </recommendedName>
</protein>
<evidence type="ECO:0000313" key="2">
    <source>
        <dbReference type="Proteomes" id="UP000199158"/>
    </source>
</evidence>
<reference evidence="1 2" key="1">
    <citation type="submission" date="2016-10" db="EMBL/GenBank/DDBJ databases">
        <authorList>
            <person name="de Groot N.N."/>
        </authorList>
    </citation>
    <scope>NUCLEOTIDE SEQUENCE [LARGE SCALE GENOMIC DNA]</scope>
    <source>
        <strain evidence="1 2">CGMCC 1.5070</strain>
    </source>
</reference>
<evidence type="ECO:0008006" key="3">
    <source>
        <dbReference type="Google" id="ProtNLM"/>
    </source>
</evidence>
<dbReference type="PROSITE" id="PS51257">
    <property type="entry name" value="PROKAR_LIPOPROTEIN"/>
    <property type="match status" value="1"/>
</dbReference>
<dbReference type="SUPFAM" id="SSF50969">
    <property type="entry name" value="YVTN repeat-like/Quinoprotein amine dehydrogenase"/>
    <property type="match status" value="1"/>
</dbReference>
<keyword evidence="2" id="KW-1185">Reference proteome</keyword>
<dbReference type="InterPro" id="IPR011044">
    <property type="entry name" value="Quino_amine_DH_bsu"/>
</dbReference>
<accession>A0A1H8D2G1</accession>
<dbReference type="Proteomes" id="UP000199158">
    <property type="component" value="Unassembled WGS sequence"/>
</dbReference>
<dbReference type="STRING" id="474960.SAMN05216180_2475"/>
<dbReference type="RefSeq" id="WP_092755604.1">
    <property type="nucleotide sequence ID" value="NZ_FOCG01000002.1"/>
</dbReference>